<evidence type="ECO:0000313" key="3">
    <source>
        <dbReference type="Proteomes" id="UP001597083"/>
    </source>
</evidence>
<dbReference type="EMBL" id="JBHTIR010001348">
    <property type="protein sequence ID" value="MFD0852438.1"/>
    <property type="molecule type" value="Genomic_DNA"/>
</dbReference>
<reference evidence="3" key="1">
    <citation type="journal article" date="2019" name="Int. J. Syst. Evol. Microbiol.">
        <title>The Global Catalogue of Microorganisms (GCM) 10K type strain sequencing project: providing services to taxonomists for standard genome sequencing and annotation.</title>
        <authorList>
            <consortium name="The Broad Institute Genomics Platform"/>
            <consortium name="The Broad Institute Genome Sequencing Center for Infectious Disease"/>
            <person name="Wu L."/>
            <person name="Ma J."/>
        </authorList>
    </citation>
    <scope>NUCLEOTIDE SEQUENCE [LARGE SCALE GENOMIC DNA]</scope>
    <source>
        <strain evidence="3">JCM 31696</strain>
    </source>
</reference>
<accession>A0ABW3CFE2</accession>
<dbReference type="Proteomes" id="UP001597083">
    <property type="component" value="Unassembled WGS sequence"/>
</dbReference>
<evidence type="ECO:0000313" key="2">
    <source>
        <dbReference type="EMBL" id="MFD0852438.1"/>
    </source>
</evidence>
<feature type="region of interest" description="Disordered" evidence="1">
    <location>
        <begin position="1"/>
        <end position="20"/>
    </location>
</feature>
<sequence>RAARDHLRASGRTGSVTPLGPRSIQVRVTITHPSLFLHVIGIPTLTAEGAATAELATEPEGPQQP</sequence>
<comment type="caution">
    <text evidence="2">The sequence shown here is derived from an EMBL/GenBank/DDBJ whole genome shotgun (WGS) entry which is preliminary data.</text>
</comment>
<evidence type="ECO:0000256" key="1">
    <source>
        <dbReference type="SAM" id="MobiDB-lite"/>
    </source>
</evidence>
<proteinExistence type="predicted"/>
<keyword evidence="3" id="KW-1185">Reference proteome</keyword>
<name>A0ABW3CFE2_9ACTN</name>
<protein>
    <submittedName>
        <fullName evidence="2">Uncharacterized protein</fullName>
    </submittedName>
</protein>
<organism evidence="2 3">
    <name type="scientific">Actinomadura adrarensis</name>
    <dbReference type="NCBI Taxonomy" id="1819600"/>
    <lineage>
        <taxon>Bacteria</taxon>
        <taxon>Bacillati</taxon>
        <taxon>Actinomycetota</taxon>
        <taxon>Actinomycetes</taxon>
        <taxon>Streptosporangiales</taxon>
        <taxon>Thermomonosporaceae</taxon>
        <taxon>Actinomadura</taxon>
    </lineage>
</organism>
<feature type="non-terminal residue" evidence="2">
    <location>
        <position position="1"/>
    </location>
</feature>
<gene>
    <name evidence="2" type="ORF">ACFQ07_09405</name>
</gene>